<reference evidence="9" key="1">
    <citation type="journal article" date="2014" name="Proc. Natl. Acad. Sci. U.S.A.">
        <title>Extensive sampling of basidiomycete genomes demonstrates inadequacy of the white-rot/brown-rot paradigm for wood decay fungi.</title>
        <authorList>
            <person name="Riley R."/>
            <person name="Salamov A.A."/>
            <person name="Brown D.W."/>
            <person name="Nagy L.G."/>
            <person name="Floudas D."/>
            <person name="Held B.W."/>
            <person name="Levasseur A."/>
            <person name="Lombard V."/>
            <person name="Morin E."/>
            <person name="Otillar R."/>
            <person name="Lindquist E.A."/>
            <person name="Sun H."/>
            <person name="LaButti K.M."/>
            <person name="Schmutz J."/>
            <person name="Jabbour D."/>
            <person name="Luo H."/>
            <person name="Baker S.E."/>
            <person name="Pisabarro A.G."/>
            <person name="Walton J.D."/>
            <person name="Blanchette R.A."/>
            <person name="Henrissat B."/>
            <person name="Martin F."/>
            <person name="Cullen D."/>
            <person name="Hibbett D.S."/>
            <person name="Grigoriev I.V."/>
        </authorList>
    </citation>
    <scope>NUCLEOTIDE SEQUENCE [LARGE SCALE GENOMIC DNA]</scope>
    <source>
        <strain evidence="9">MUCL 33604</strain>
    </source>
</reference>
<dbReference type="STRING" id="933084.A0A067Q7E8"/>
<dbReference type="NCBIfam" id="TIGR01171">
    <property type="entry name" value="rplB_bact"/>
    <property type="match status" value="1"/>
</dbReference>
<dbReference type="FunCoup" id="A0A067Q7E8">
    <property type="interactions" value="116"/>
</dbReference>
<dbReference type="InterPro" id="IPR022669">
    <property type="entry name" value="Ribosomal_uL2_C"/>
</dbReference>
<dbReference type="GO" id="GO:0016740">
    <property type="term" value="F:transferase activity"/>
    <property type="evidence" value="ECO:0007669"/>
    <property type="project" value="InterPro"/>
</dbReference>
<dbReference type="InterPro" id="IPR005880">
    <property type="entry name" value="Ribosomal_uL2_bac/org-type"/>
</dbReference>
<dbReference type="Gene3D" id="2.40.50.140">
    <property type="entry name" value="Nucleic acid-binding proteins"/>
    <property type="match status" value="1"/>
</dbReference>
<accession>A0A067Q7E8</accession>
<dbReference type="AlphaFoldDB" id="A0A067Q7E8"/>
<dbReference type="Gene3D" id="4.10.950.10">
    <property type="entry name" value="Ribosomal protein L2, domain 3"/>
    <property type="match status" value="1"/>
</dbReference>
<feature type="domain" description="Large ribosomal subunit protein uL2 C-terminal" evidence="6">
    <location>
        <begin position="232"/>
        <end position="362"/>
    </location>
</feature>
<evidence type="ECO:0000256" key="2">
    <source>
        <dbReference type="ARBA" id="ARBA00022980"/>
    </source>
</evidence>
<organism evidence="8 9">
    <name type="scientific">Jaapia argillacea MUCL 33604</name>
    <dbReference type="NCBI Taxonomy" id="933084"/>
    <lineage>
        <taxon>Eukaryota</taxon>
        <taxon>Fungi</taxon>
        <taxon>Dikarya</taxon>
        <taxon>Basidiomycota</taxon>
        <taxon>Agaricomycotina</taxon>
        <taxon>Agaricomycetes</taxon>
        <taxon>Agaricomycetidae</taxon>
        <taxon>Jaapiales</taxon>
        <taxon>Jaapiaceae</taxon>
        <taxon>Jaapia</taxon>
    </lineage>
</organism>
<comment type="similarity">
    <text evidence="1">Belongs to the universal ribosomal protein uL2 family.</text>
</comment>
<evidence type="ECO:0000259" key="6">
    <source>
        <dbReference type="SMART" id="SM01382"/>
    </source>
</evidence>
<dbReference type="Proteomes" id="UP000027265">
    <property type="component" value="Unassembled WGS sequence"/>
</dbReference>
<dbReference type="PANTHER" id="PTHR13691:SF5">
    <property type="entry name" value="LARGE RIBOSOMAL SUBUNIT PROTEIN UL2M"/>
    <property type="match status" value="1"/>
</dbReference>
<dbReference type="SMART" id="SM01382">
    <property type="entry name" value="Ribosomal_L2_C"/>
    <property type="match status" value="1"/>
</dbReference>
<feature type="compositionally biased region" description="Basic and acidic residues" evidence="5">
    <location>
        <begin position="383"/>
        <end position="396"/>
    </location>
</feature>
<evidence type="ECO:0000256" key="3">
    <source>
        <dbReference type="ARBA" id="ARBA00023274"/>
    </source>
</evidence>
<dbReference type="InterPro" id="IPR002171">
    <property type="entry name" value="Ribosomal_uL2"/>
</dbReference>
<dbReference type="GO" id="GO:0032543">
    <property type="term" value="P:mitochondrial translation"/>
    <property type="evidence" value="ECO:0007669"/>
    <property type="project" value="TreeGrafter"/>
</dbReference>
<dbReference type="GO" id="GO:0003735">
    <property type="term" value="F:structural constituent of ribosome"/>
    <property type="evidence" value="ECO:0007669"/>
    <property type="project" value="InterPro"/>
</dbReference>
<dbReference type="PANTHER" id="PTHR13691">
    <property type="entry name" value="RIBOSOMAL PROTEIN L2"/>
    <property type="match status" value="1"/>
</dbReference>
<proteinExistence type="inferred from homology"/>
<protein>
    <recommendedName>
        <fullName evidence="4">Large ribosomal subunit protein uL2m</fullName>
    </recommendedName>
</protein>
<feature type="compositionally biased region" description="Basic residues" evidence="5">
    <location>
        <begin position="343"/>
        <end position="356"/>
    </location>
</feature>
<name>A0A067Q7E8_9AGAM</name>
<gene>
    <name evidence="8" type="ORF">JAAARDRAFT_146761</name>
</gene>
<sequence>MLAAARSSPSLLRTCFSCLNQPAKSPINAVVRSGGSLLQLRSLATETERVPNEVSAALARTANLFKTYKPITPGIRHLRRPLNPHLYAGRPVRLLTVPLRKTGGRNHHGHLVSRHIGGGHKQRIRIIDFMRTTPGVQDVVRIEYDPGRSAHIALLCARDKGKDGGRKWSYVLATEGMRAGQTVESFRMGVPDGLVPGFVNVKKTKKSSKSNDVLDNETSAALASGLLRARTIKPGNVLPLGLIPVGTIIHCVALKPDGPAILVRSAGTFAQVMAHEASGRYSQVRLQSGEVRKILQDCPATIGKVSNPLWKNRSLGKAGRSRWLGRRPSVRGMAMNACDHPHGGGRGKSKGNKHPRSVWGWLTKGKRTRKPGPKGPKNSNKMVIKERPRGIERRSN</sequence>
<dbReference type="InParanoid" id="A0A067Q7E8"/>
<dbReference type="InterPro" id="IPR014726">
    <property type="entry name" value="Ribosomal_uL2_dom3"/>
</dbReference>
<dbReference type="GO" id="GO:0003723">
    <property type="term" value="F:RNA binding"/>
    <property type="evidence" value="ECO:0007669"/>
    <property type="project" value="InterPro"/>
</dbReference>
<evidence type="ECO:0000313" key="8">
    <source>
        <dbReference type="EMBL" id="KDQ62943.1"/>
    </source>
</evidence>
<keyword evidence="2" id="KW-0689">Ribosomal protein</keyword>
<evidence type="ECO:0000256" key="4">
    <source>
        <dbReference type="ARBA" id="ARBA00069872"/>
    </source>
</evidence>
<dbReference type="FunFam" id="4.10.950.10:FF:000001">
    <property type="entry name" value="50S ribosomal protein L2"/>
    <property type="match status" value="1"/>
</dbReference>
<dbReference type="SUPFAM" id="SSF50249">
    <property type="entry name" value="Nucleic acid-binding proteins"/>
    <property type="match status" value="1"/>
</dbReference>
<dbReference type="InterPro" id="IPR014722">
    <property type="entry name" value="Rib_uL2_dom2"/>
</dbReference>
<dbReference type="InterPro" id="IPR012340">
    <property type="entry name" value="NA-bd_OB-fold"/>
</dbReference>
<dbReference type="GO" id="GO:0005762">
    <property type="term" value="C:mitochondrial large ribosomal subunit"/>
    <property type="evidence" value="ECO:0007669"/>
    <property type="project" value="TreeGrafter"/>
</dbReference>
<dbReference type="Pfam" id="PF03947">
    <property type="entry name" value="Ribosomal_L2_C"/>
    <property type="match status" value="1"/>
</dbReference>
<dbReference type="InterPro" id="IPR022666">
    <property type="entry name" value="Ribosomal_uL2_RNA-bd_dom"/>
</dbReference>
<evidence type="ECO:0000259" key="7">
    <source>
        <dbReference type="SMART" id="SM01383"/>
    </source>
</evidence>
<evidence type="ECO:0000313" key="9">
    <source>
        <dbReference type="Proteomes" id="UP000027265"/>
    </source>
</evidence>
<evidence type="ECO:0000256" key="5">
    <source>
        <dbReference type="SAM" id="MobiDB-lite"/>
    </source>
</evidence>
<feature type="region of interest" description="Disordered" evidence="5">
    <location>
        <begin position="337"/>
        <end position="396"/>
    </location>
</feature>
<evidence type="ECO:0000256" key="1">
    <source>
        <dbReference type="ARBA" id="ARBA00005636"/>
    </source>
</evidence>
<dbReference type="Pfam" id="PF00181">
    <property type="entry name" value="Ribosomal_L2_N"/>
    <property type="match status" value="1"/>
</dbReference>
<dbReference type="Gene3D" id="2.30.30.30">
    <property type="match status" value="1"/>
</dbReference>
<keyword evidence="3" id="KW-0687">Ribonucleoprotein</keyword>
<dbReference type="HOGENOM" id="CLU_036235_3_1_1"/>
<dbReference type="OrthoDB" id="268576at2759"/>
<dbReference type="FunFam" id="2.30.30.30:FF:000001">
    <property type="entry name" value="50S ribosomal protein L2"/>
    <property type="match status" value="1"/>
</dbReference>
<dbReference type="EMBL" id="KL197710">
    <property type="protein sequence ID" value="KDQ62943.1"/>
    <property type="molecule type" value="Genomic_DNA"/>
</dbReference>
<feature type="domain" description="Large ribosomal subunit protein uL2 RNA-binding" evidence="7">
    <location>
        <begin position="104"/>
        <end position="185"/>
    </location>
</feature>
<dbReference type="InterPro" id="IPR008991">
    <property type="entry name" value="Translation_prot_SH3-like_sf"/>
</dbReference>
<keyword evidence="9" id="KW-1185">Reference proteome</keyword>
<dbReference type="SUPFAM" id="SSF50104">
    <property type="entry name" value="Translation proteins SH3-like domain"/>
    <property type="match status" value="1"/>
</dbReference>
<dbReference type="SMART" id="SM01383">
    <property type="entry name" value="Ribosomal_L2"/>
    <property type="match status" value="1"/>
</dbReference>